<reference evidence="3" key="1">
    <citation type="submission" date="2016-09" db="EMBL/GenBank/DDBJ databases">
        <authorList>
            <person name="Varghese N."/>
            <person name="Submissions S."/>
        </authorList>
    </citation>
    <scope>NUCLEOTIDE SEQUENCE [LARGE SCALE GENOMIC DNA]</scope>
    <source>
        <strain evidence="3">JS23</strain>
    </source>
</reference>
<dbReference type="Pfam" id="PF07969">
    <property type="entry name" value="Amidohydro_3"/>
    <property type="match status" value="2"/>
</dbReference>
<dbReference type="CDD" id="cd01297">
    <property type="entry name" value="D-aminoacylase"/>
    <property type="match status" value="1"/>
</dbReference>
<dbReference type="SUPFAM" id="SSF51556">
    <property type="entry name" value="Metallo-dependent hydrolases"/>
    <property type="match status" value="1"/>
</dbReference>
<dbReference type="AlphaFoldDB" id="A0A1H2PIU9"/>
<dbReference type="InterPro" id="IPR050378">
    <property type="entry name" value="Metallo-dep_Hydrolases_sf"/>
</dbReference>
<dbReference type="GO" id="GO:0005829">
    <property type="term" value="C:cytosol"/>
    <property type="evidence" value="ECO:0007669"/>
    <property type="project" value="TreeGrafter"/>
</dbReference>
<dbReference type="OrthoDB" id="9766983at2"/>
<organism evidence="2 3">
    <name type="scientific">Chitinasiproducens palmae</name>
    <dbReference type="NCBI Taxonomy" id="1770053"/>
    <lineage>
        <taxon>Bacteria</taxon>
        <taxon>Pseudomonadati</taxon>
        <taxon>Pseudomonadota</taxon>
        <taxon>Betaproteobacteria</taxon>
        <taxon>Burkholderiales</taxon>
        <taxon>Burkholderiaceae</taxon>
        <taxon>Chitinasiproducens</taxon>
    </lineage>
</organism>
<dbReference type="GO" id="GO:0016811">
    <property type="term" value="F:hydrolase activity, acting on carbon-nitrogen (but not peptide) bonds, in linear amides"/>
    <property type="evidence" value="ECO:0007669"/>
    <property type="project" value="InterPro"/>
</dbReference>
<name>A0A1H2PIU9_9BURK</name>
<proteinExistence type="predicted"/>
<evidence type="ECO:0000313" key="2">
    <source>
        <dbReference type="EMBL" id="SDV46200.1"/>
    </source>
</evidence>
<accession>A0A1H2PIU9</accession>
<dbReference type="STRING" id="1770053.SAMN05216551_101165"/>
<dbReference type="PANTHER" id="PTHR11647">
    <property type="entry name" value="HYDRANTOINASE/DIHYDROPYRIMIDINASE FAMILY MEMBER"/>
    <property type="match status" value="1"/>
</dbReference>
<protein>
    <submittedName>
        <fullName evidence="2">N-acyl-D-amino-acid deacylase</fullName>
    </submittedName>
</protein>
<gene>
    <name evidence="2" type="ORF">SAMN05216551_101165</name>
</gene>
<evidence type="ECO:0000259" key="1">
    <source>
        <dbReference type="Pfam" id="PF07969"/>
    </source>
</evidence>
<feature type="domain" description="Amidohydrolase 3" evidence="1">
    <location>
        <begin position="50"/>
        <end position="234"/>
    </location>
</feature>
<dbReference type="InterPro" id="IPR013108">
    <property type="entry name" value="Amidohydro_3"/>
</dbReference>
<keyword evidence="3" id="KW-1185">Reference proteome</keyword>
<dbReference type="SUPFAM" id="SSF51338">
    <property type="entry name" value="Composite domain of metallo-dependent hydrolases"/>
    <property type="match status" value="1"/>
</dbReference>
<feature type="domain" description="Amidohydrolase 3" evidence="1">
    <location>
        <begin position="293"/>
        <end position="461"/>
    </location>
</feature>
<sequence>MNVPNLFDIVIAGGTVIDGMRTPRYDADVGVIGDRIAAIGNLTTAPRRLTLDARDRIVAPGFIDVHTHDDQAVLHEPEMPAKVSQGVTTVVTGNCGVSAAPLPARAELPMPLSLLAEAGLRFGTFADYMARLRASPSSVNVVPLVGHSSLRACAMARLDRAAEPEEIDRMRQMLDEALEQGAFGLSTGLAYPTASAAPTAEVIAVGRALREHGALYVSHMRNESDRVEEALEETFEIGRALGVTVLISHHKIGNPRNFGGSARTLPMIAAAMKRQGICLDCYPYDAGSTMISTDPDMLDGRVLIVTSEPYPEHAGRDLDDIALQWRVGKQEAARRLQPGSAIYFLLSEDDVRNIMRFPDTMIGSDGLPGTDKPHPRLWGTFPRVLGHYCRDLGLFPLETAVHKMTGLTATNLGLTNRGAVIEGYAADLVVFDHVTVGDLADYRAPKRASAGIDHVLTNGSVTWTGGSHTGRRPGCILRRREKAVAARPA</sequence>
<dbReference type="InterPro" id="IPR011059">
    <property type="entry name" value="Metal-dep_hydrolase_composite"/>
</dbReference>
<dbReference type="InterPro" id="IPR023100">
    <property type="entry name" value="D-aminoacylase_insert_dom_sf"/>
</dbReference>
<dbReference type="GO" id="GO:0016812">
    <property type="term" value="F:hydrolase activity, acting on carbon-nitrogen (but not peptide) bonds, in cyclic amides"/>
    <property type="evidence" value="ECO:0007669"/>
    <property type="project" value="TreeGrafter"/>
</dbReference>
<dbReference type="Gene3D" id="3.20.20.140">
    <property type="entry name" value="Metal-dependent hydrolases"/>
    <property type="match status" value="1"/>
</dbReference>
<dbReference type="Gene3D" id="3.30.1490.130">
    <property type="entry name" value="D-aminoacylase. Domain 3"/>
    <property type="match status" value="1"/>
</dbReference>
<dbReference type="PANTHER" id="PTHR11647:SF1">
    <property type="entry name" value="COLLAPSIN RESPONSE MEDIATOR PROTEIN"/>
    <property type="match status" value="1"/>
</dbReference>
<dbReference type="Proteomes" id="UP000243719">
    <property type="component" value="Unassembled WGS sequence"/>
</dbReference>
<dbReference type="Gene3D" id="2.30.40.10">
    <property type="entry name" value="Urease, subunit C, domain 1"/>
    <property type="match status" value="1"/>
</dbReference>
<dbReference type="InterPro" id="IPR032466">
    <property type="entry name" value="Metal_Hydrolase"/>
</dbReference>
<dbReference type="RefSeq" id="WP_091903604.1">
    <property type="nucleotide sequence ID" value="NZ_FNLO01000001.1"/>
</dbReference>
<evidence type="ECO:0000313" key="3">
    <source>
        <dbReference type="Proteomes" id="UP000243719"/>
    </source>
</evidence>
<dbReference type="EMBL" id="FNLO01000001">
    <property type="protein sequence ID" value="SDV46200.1"/>
    <property type="molecule type" value="Genomic_DNA"/>
</dbReference>